<dbReference type="InterPro" id="IPR024747">
    <property type="entry name" value="Pyridox_Oxase-rel"/>
</dbReference>
<dbReference type="Gene3D" id="2.30.110.10">
    <property type="entry name" value="Electron Transport, Fmn-binding Protein, Chain A"/>
    <property type="match status" value="1"/>
</dbReference>
<organism evidence="1 2">
    <name type="scientific">Aminivibrio pyruvatiphilus</name>
    <dbReference type="NCBI Taxonomy" id="1005740"/>
    <lineage>
        <taxon>Bacteria</taxon>
        <taxon>Thermotogati</taxon>
        <taxon>Synergistota</taxon>
        <taxon>Synergistia</taxon>
        <taxon>Synergistales</taxon>
        <taxon>Aminobacteriaceae</taxon>
        <taxon>Aminivibrio</taxon>
    </lineage>
</organism>
<gene>
    <name evidence="1" type="ORF">C8D99_12237</name>
</gene>
<evidence type="ECO:0000313" key="2">
    <source>
        <dbReference type="Proteomes" id="UP000295066"/>
    </source>
</evidence>
<dbReference type="Pfam" id="PF12900">
    <property type="entry name" value="Pyridox_ox_2"/>
    <property type="match status" value="1"/>
</dbReference>
<sequence length="160" mass="17669">MGHPVRRKDREITDRAEIYEILDRSFTGHLALCSGGEPYVVPLCFGVMNGAVYFHCAREGRKLDIIAQNPRGCFQAQCGEDLVPSAERPCGWGMFYKSVMMSGPVTVVEDEPEKGAALLAIMKKYAGEDFSHEFSPVECASVTVLRLDPEELSGKARRPA</sequence>
<dbReference type="EMBL" id="SORI01000022">
    <property type="protein sequence ID" value="TDY55869.1"/>
    <property type="molecule type" value="Genomic_DNA"/>
</dbReference>
<comment type="caution">
    <text evidence="1">The sequence shown here is derived from an EMBL/GenBank/DDBJ whole genome shotgun (WGS) entry which is preliminary data.</text>
</comment>
<dbReference type="PANTHER" id="PTHR34071">
    <property type="entry name" value="5-NITROIMIDAZOLE ANTIBIOTICS RESISTANCE PROTEIN, NIMA-FAMILY-RELATED PROTEIN-RELATED"/>
    <property type="match status" value="1"/>
</dbReference>
<dbReference type="Proteomes" id="UP000295066">
    <property type="component" value="Unassembled WGS sequence"/>
</dbReference>
<reference evidence="1 2" key="1">
    <citation type="submission" date="2019-03" db="EMBL/GenBank/DDBJ databases">
        <title>Genomic Encyclopedia of Type Strains, Phase IV (KMG-IV): sequencing the most valuable type-strain genomes for metagenomic binning, comparative biology and taxonomic classification.</title>
        <authorList>
            <person name="Goeker M."/>
        </authorList>
    </citation>
    <scope>NUCLEOTIDE SEQUENCE [LARGE SCALE GENOMIC DNA]</scope>
    <source>
        <strain evidence="1 2">DSM 25964</strain>
    </source>
</reference>
<name>A0A4R8M2M9_9BACT</name>
<dbReference type="PANTHER" id="PTHR34071:SF2">
    <property type="entry name" value="FLAVIN-NUCLEOTIDE-BINDING PROTEIN"/>
    <property type="match status" value="1"/>
</dbReference>
<accession>A0A4R8M2M9</accession>
<dbReference type="SUPFAM" id="SSF50475">
    <property type="entry name" value="FMN-binding split barrel"/>
    <property type="match status" value="1"/>
</dbReference>
<keyword evidence="2" id="KW-1185">Reference proteome</keyword>
<proteinExistence type="predicted"/>
<evidence type="ECO:0008006" key="3">
    <source>
        <dbReference type="Google" id="ProtNLM"/>
    </source>
</evidence>
<dbReference type="AlphaFoldDB" id="A0A4R8M2M9"/>
<evidence type="ECO:0000313" key="1">
    <source>
        <dbReference type="EMBL" id="TDY55869.1"/>
    </source>
</evidence>
<protein>
    <recommendedName>
        <fullName evidence="3">Nitroimidazol reductase NimA-like FMN-containing flavoprotein (Pyridoxamine 5'-phosphate oxidase superfamily)</fullName>
    </recommendedName>
</protein>
<dbReference type="InterPro" id="IPR012349">
    <property type="entry name" value="Split_barrel_FMN-bd"/>
</dbReference>
<dbReference type="OrthoDB" id="9794935at2"/>
<dbReference type="RefSeq" id="WP_133958918.1">
    <property type="nucleotide sequence ID" value="NZ_SORI01000022.1"/>
</dbReference>